<protein>
    <submittedName>
        <fullName evidence="2">Arsenic resistance N-acetyltransferase ArsN2</fullName>
    </submittedName>
</protein>
<proteinExistence type="predicted"/>
<dbReference type="NCBIfam" id="NF040501">
    <property type="entry name" value="resist_ArsN2"/>
    <property type="match status" value="1"/>
</dbReference>
<evidence type="ECO:0000259" key="1">
    <source>
        <dbReference type="PROSITE" id="PS51186"/>
    </source>
</evidence>
<feature type="domain" description="N-acetyltransferase" evidence="1">
    <location>
        <begin position="1"/>
        <end position="137"/>
    </location>
</feature>
<dbReference type="PANTHER" id="PTHR13538:SF4">
    <property type="entry name" value="N-ALPHA-ACETYLTRANSFERASE 80"/>
    <property type="match status" value="1"/>
</dbReference>
<dbReference type="InterPro" id="IPR039840">
    <property type="entry name" value="NAA80"/>
</dbReference>
<evidence type="ECO:0000313" key="3">
    <source>
        <dbReference type="Proteomes" id="UP001596145"/>
    </source>
</evidence>
<dbReference type="EMBL" id="JBHSKV010000001">
    <property type="protein sequence ID" value="MFC5133378.1"/>
    <property type="molecule type" value="Genomic_DNA"/>
</dbReference>
<comment type="caution">
    <text evidence="2">The sequence shown here is derived from an EMBL/GenBank/DDBJ whole genome shotgun (WGS) entry which is preliminary data.</text>
</comment>
<keyword evidence="3" id="KW-1185">Reference proteome</keyword>
<reference evidence="2 3" key="1">
    <citation type="journal article" date="2019" name="Int. J. Syst. Evol. Microbiol.">
        <title>The Global Catalogue of Microorganisms (GCM) 10K type strain sequencing project: providing services to taxonomists for standard genome sequencing and annotation.</title>
        <authorList>
            <consortium name="The Broad Institute Genomics Platform"/>
            <consortium name="The Broad Institute Genome Sequencing Center for Infectious Disease"/>
            <person name="Wu L."/>
            <person name="Ma J."/>
        </authorList>
    </citation>
    <scope>NUCLEOTIDE SEQUENCE [LARGE SCALE GENOMIC DNA]</scope>
    <source>
        <strain evidence="2 3">CGMCC 1.16026</strain>
    </source>
</reference>
<dbReference type="SUPFAM" id="SSF55729">
    <property type="entry name" value="Acyl-CoA N-acyltransferases (Nat)"/>
    <property type="match status" value="1"/>
</dbReference>
<dbReference type="Pfam" id="PF13508">
    <property type="entry name" value="Acetyltransf_7"/>
    <property type="match status" value="1"/>
</dbReference>
<sequence length="147" mass="16096">MSGVSLSLQRADEETIGYVETLLERNGLPSSDVRAGAGRFYVGYDRGERVGVGGIEIYDTEGLLRSVVVERGARENGFGTALCEALERTARDNGVETLYLLTTTASEFFENLGYETIERDAVPEAIRRTTEFADLCPTTATCLRKSI</sequence>
<dbReference type="InterPro" id="IPR000182">
    <property type="entry name" value="GNAT_dom"/>
</dbReference>
<evidence type="ECO:0000313" key="2">
    <source>
        <dbReference type="EMBL" id="MFC5133378.1"/>
    </source>
</evidence>
<dbReference type="CDD" id="cd04301">
    <property type="entry name" value="NAT_SF"/>
    <property type="match status" value="1"/>
</dbReference>
<name>A0ABD5QM72_9EURY</name>
<dbReference type="PANTHER" id="PTHR13538">
    <property type="entry name" value="N-ACETYLTRANSFERASE 6"/>
    <property type="match status" value="1"/>
</dbReference>
<dbReference type="Proteomes" id="UP001596145">
    <property type="component" value="Unassembled WGS sequence"/>
</dbReference>
<accession>A0ABD5QM72</accession>
<dbReference type="PROSITE" id="PS51186">
    <property type="entry name" value="GNAT"/>
    <property type="match status" value="1"/>
</dbReference>
<dbReference type="InterPro" id="IPR016181">
    <property type="entry name" value="Acyl_CoA_acyltransferase"/>
</dbReference>
<gene>
    <name evidence="2" type="primary">arsN2</name>
    <name evidence="2" type="ORF">ACFPJA_01360</name>
</gene>
<dbReference type="RefSeq" id="WP_122103956.1">
    <property type="nucleotide sequence ID" value="NZ_JBHSKV010000001.1"/>
</dbReference>
<organism evidence="2 3">
    <name type="scientific">Halorubrum glutamatedens</name>
    <dbReference type="NCBI Taxonomy" id="2707018"/>
    <lineage>
        <taxon>Archaea</taxon>
        <taxon>Methanobacteriati</taxon>
        <taxon>Methanobacteriota</taxon>
        <taxon>Stenosarchaea group</taxon>
        <taxon>Halobacteria</taxon>
        <taxon>Halobacteriales</taxon>
        <taxon>Haloferacaceae</taxon>
        <taxon>Halorubrum</taxon>
    </lineage>
</organism>
<dbReference type="AlphaFoldDB" id="A0ABD5QM72"/>
<dbReference type="Gene3D" id="3.40.630.30">
    <property type="match status" value="1"/>
</dbReference>